<dbReference type="PANTHER" id="PTHR39160:SF6">
    <property type="entry name" value="CELL WALL-BINDING PROTEIN YOCH"/>
    <property type="match status" value="1"/>
</dbReference>
<evidence type="ECO:0000313" key="6">
    <source>
        <dbReference type="Proteomes" id="UP001595989"/>
    </source>
</evidence>
<dbReference type="EMBL" id="JBHSFU010000004">
    <property type="protein sequence ID" value="MFC4558184.1"/>
    <property type="molecule type" value="Genomic_DNA"/>
</dbReference>
<feature type="compositionally biased region" description="Low complexity" evidence="2">
    <location>
        <begin position="127"/>
        <end position="149"/>
    </location>
</feature>
<accession>A0ABV9DK81</accession>
<dbReference type="SUPFAM" id="SSF50685">
    <property type="entry name" value="Barwin-like endoglucanases"/>
    <property type="match status" value="1"/>
</dbReference>
<reference evidence="6" key="1">
    <citation type="journal article" date="2019" name="Int. J. Syst. Evol. Microbiol.">
        <title>The Global Catalogue of Microorganisms (GCM) 10K type strain sequencing project: providing services to taxonomists for standard genome sequencing and annotation.</title>
        <authorList>
            <consortium name="The Broad Institute Genomics Platform"/>
            <consortium name="The Broad Institute Genome Sequencing Center for Infectious Disease"/>
            <person name="Wu L."/>
            <person name="Ma J."/>
        </authorList>
    </citation>
    <scope>NUCLEOTIDE SEQUENCE [LARGE SCALE GENOMIC DNA]</scope>
    <source>
        <strain evidence="6">CGMCC 4.7426</strain>
    </source>
</reference>
<dbReference type="CDD" id="cd00118">
    <property type="entry name" value="LysM"/>
    <property type="match status" value="2"/>
</dbReference>
<evidence type="ECO:0000256" key="3">
    <source>
        <dbReference type="SAM" id="SignalP"/>
    </source>
</evidence>
<evidence type="ECO:0000256" key="1">
    <source>
        <dbReference type="ARBA" id="ARBA00022729"/>
    </source>
</evidence>
<dbReference type="PANTHER" id="PTHR39160">
    <property type="entry name" value="CELL WALL-BINDING PROTEIN YOCH"/>
    <property type="match status" value="1"/>
</dbReference>
<dbReference type="SUPFAM" id="SSF54106">
    <property type="entry name" value="LysM domain"/>
    <property type="match status" value="2"/>
</dbReference>
<dbReference type="Gene3D" id="3.10.350.10">
    <property type="entry name" value="LysM domain"/>
    <property type="match status" value="2"/>
</dbReference>
<dbReference type="InterPro" id="IPR036779">
    <property type="entry name" value="LysM_dom_sf"/>
</dbReference>
<evidence type="ECO:0000259" key="4">
    <source>
        <dbReference type="PROSITE" id="PS51782"/>
    </source>
</evidence>
<feature type="signal peptide" evidence="3">
    <location>
        <begin position="1"/>
        <end position="24"/>
    </location>
</feature>
<dbReference type="InterPro" id="IPR018392">
    <property type="entry name" value="LysM"/>
</dbReference>
<comment type="caution">
    <text evidence="5">The sequence shown here is derived from an EMBL/GenBank/DDBJ whole genome shotgun (WGS) entry which is preliminary data.</text>
</comment>
<feature type="chain" id="PRO_5046045585" evidence="3">
    <location>
        <begin position="25"/>
        <end position="264"/>
    </location>
</feature>
<keyword evidence="1 3" id="KW-0732">Signal</keyword>
<protein>
    <submittedName>
        <fullName evidence="5">LysM peptidoglycan-binding domain-containing protein</fullName>
    </submittedName>
</protein>
<dbReference type="PROSITE" id="PS51782">
    <property type="entry name" value="LYSM"/>
    <property type="match status" value="2"/>
</dbReference>
<sequence length="264" mass="28153">MKKLLASFVTGVIIAGASLTTASAAEYNVQEGDNLWDIAKEYDTTVDALVRINDLKNTLIHPKQKLLINEKYKVEQGDTLIEISNKYNVPVKALKKWNNLMSDLIVTGQELDIRGANIQQDNSATVTTLSTESSSNVNTSNENSSSEGSDIVVQTDAQSNNSQEDPEGKTVTVTATAYTADCAGCSGVTYTGVDLNANPNAKVIAVDPDVIPLGSKVYVEGYGYATAADIGSAIQGNKIDVHLPTKADAYSWGVRSVDVTIISE</sequence>
<dbReference type="Pfam" id="PF06725">
    <property type="entry name" value="3D"/>
    <property type="match status" value="1"/>
</dbReference>
<evidence type="ECO:0000256" key="2">
    <source>
        <dbReference type="SAM" id="MobiDB-lite"/>
    </source>
</evidence>
<dbReference type="CDD" id="cd22786">
    <property type="entry name" value="DPBB_YuiC-like"/>
    <property type="match status" value="1"/>
</dbReference>
<dbReference type="Pfam" id="PF01476">
    <property type="entry name" value="LysM"/>
    <property type="match status" value="2"/>
</dbReference>
<dbReference type="SMART" id="SM00257">
    <property type="entry name" value="LysM"/>
    <property type="match status" value="2"/>
</dbReference>
<dbReference type="InterPro" id="IPR010611">
    <property type="entry name" value="3D_dom"/>
</dbReference>
<feature type="domain" description="LysM" evidence="4">
    <location>
        <begin position="25"/>
        <end position="68"/>
    </location>
</feature>
<keyword evidence="6" id="KW-1185">Reference proteome</keyword>
<dbReference type="InterPro" id="IPR036908">
    <property type="entry name" value="RlpA-like_sf"/>
</dbReference>
<proteinExistence type="predicted"/>
<evidence type="ECO:0000313" key="5">
    <source>
        <dbReference type="EMBL" id="MFC4558184.1"/>
    </source>
</evidence>
<dbReference type="Gene3D" id="2.40.40.10">
    <property type="entry name" value="RlpA-like domain"/>
    <property type="match status" value="1"/>
</dbReference>
<feature type="region of interest" description="Disordered" evidence="2">
    <location>
        <begin position="127"/>
        <end position="150"/>
    </location>
</feature>
<dbReference type="RefSeq" id="WP_390294638.1">
    <property type="nucleotide sequence ID" value="NZ_JBHSFU010000004.1"/>
</dbReference>
<feature type="domain" description="LysM" evidence="4">
    <location>
        <begin position="70"/>
        <end position="113"/>
    </location>
</feature>
<dbReference type="InterPro" id="IPR051933">
    <property type="entry name" value="Resuscitation_pf_RpfB"/>
</dbReference>
<gene>
    <name evidence="5" type="ORF">ACFO3D_08160</name>
</gene>
<name>A0ABV9DK81_9BACI</name>
<dbReference type="Proteomes" id="UP001595989">
    <property type="component" value="Unassembled WGS sequence"/>
</dbReference>
<organism evidence="5 6">
    <name type="scientific">Virgibacillus kekensis</name>
    <dbReference type="NCBI Taxonomy" id="202261"/>
    <lineage>
        <taxon>Bacteria</taxon>
        <taxon>Bacillati</taxon>
        <taxon>Bacillota</taxon>
        <taxon>Bacilli</taxon>
        <taxon>Bacillales</taxon>
        <taxon>Bacillaceae</taxon>
        <taxon>Virgibacillus</taxon>
    </lineage>
</organism>